<organism evidence="8 9">
    <name type="scientific">Candidatus Borkfalkia ceftriaxoniphila</name>
    <dbReference type="NCBI Taxonomy" id="2508949"/>
    <lineage>
        <taxon>Bacteria</taxon>
        <taxon>Bacillati</taxon>
        <taxon>Bacillota</taxon>
        <taxon>Clostridia</taxon>
        <taxon>Christensenellales</taxon>
        <taxon>Christensenellaceae</taxon>
        <taxon>Candidatus Borkfalkia</taxon>
    </lineage>
</organism>
<dbReference type="Gene3D" id="3.40.640.10">
    <property type="entry name" value="Type I PLP-dependent aspartate aminotransferase-like (Major domain)"/>
    <property type="match status" value="1"/>
</dbReference>
<dbReference type="GO" id="GO:0016831">
    <property type="term" value="F:carboxy-lyase activity"/>
    <property type="evidence" value="ECO:0007669"/>
    <property type="project" value="UniProtKB-KW"/>
</dbReference>
<dbReference type="EMBL" id="SDOZ01000002">
    <property type="protein sequence ID" value="RXZ61633.1"/>
    <property type="molecule type" value="Genomic_DNA"/>
</dbReference>
<keyword evidence="4" id="KW-0663">Pyridoxal phosphate</keyword>
<dbReference type="InterPro" id="IPR008286">
    <property type="entry name" value="Prn/Lys/Arg_de-COase_C"/>
</dbReference>
<evidence type="ECO:0000256" key="4">
    <source>
        <dbReference type="ARBA" id="ARBA00022898"/>
    </source>
</evidence>
<comment type="caution">
    <text evidence="8">The sequence shown here is derived from an EMBL/GenBank/DDBJ whole genome shotgun (WGS) entry which is preliminary data.</text>
</comment>
<comment type="similarity">
    <text evidence="2">Belongs to the Orn/Lys/Arg decarboxylase class-I family.</text>
</comment>
<evidence type="ECO:0000313" key="8">
    <source>
        <dbReference type="EMBL" id="RXZ61633.1"/>
    </source>
</evidence>
<evidence type="ECO:0000259" key="6">
    <source>
        <dbReference type="Pfam" id="PF01276"/>
    </source>
</evidence>
<dbReference type="AlphaFoldDB" id="A0A4Q2KE47"/>
<dbReference type="RefSeq" id="WP_129224486.1">
    <property type="nucleotide sequence ID" value="NZ_SDOZ01000002.1"/>
</dbReference>
<dbReference type="Pfam" id="PF01276">
    <property type="entry name" value="OKR_DC_1"/>
    <property type="match status" value="1"/>
</dbReference>
<protein>
    <submittedName>
        <fullName evidence="8">Aminotransferase class I/II-fold pyridoxal phosphate-dependent enzyme</fullName>
    </submittedName>
</protein>
<dbReference type="InterPro" id="IPR000310">
    <property type="entry name" value="Orn/Lys/Arg_deCO2ase_major_dom"/>
</dbReference>
<evidence type="ECO:0000256" key="3">
    <source>
        <dbReference type="ARBA" id="ARBA00022793"/>
    </source>
</evidence>
<keyword evidence="8" id="KW-0808">Transferase</keyword>
<dbReference type="SUPFAM" id="SSF55904">
    <property type="entry name" value="Ornithine decarboxylase C-terminal domain"/>
    <property type="match status" value="1"/>
</dbReference>
<dbReference type="GO" id="GO:0008483">
    <property type="term" value="F:transaminase activity"/>
    <property type="evidence" value="ECO:0007669"/>
    <property type="project" value="UniProtKB-KW"/>
</dbReference>
<comment type="cofactor">
    <cofactor evidence="1">
        <name>pyridoxal 5'-phosphate</name>
        <dbReference type="ChEBI" id="CHEBI:597326"/>
    </cofactor>
</comment>
<dbReference type="SUPFAM" id="SSF53383">
    <property type="entry name" value="PLP-dependent transferases"/>
    <property type="match status" value="1"/>
</dbReference>
<dbReference type="InterPro" id="IPR015424">
    <property type="entry name" value="PyrdxlP-dep_Trfase"/>
</dbReference>
<dbReference type="PANTHER" id="PTHR43277">
    <property type="entry name" value="ARGININE DECARBOXYLASE"/>
    <property type="match status" value="1"/>
</dbReference>
<evidence type="ECO:0000259" key="7">
    <source>
        <dbReference type="Pfam" id="PF03711"/>
    </source>
</evidence>
<dbReference type="InterPro" id="IPR015421">
    <property type="entry name" value="PyrdxlP-dep_Trfase_major"/>
</dbReference>
<name>A0A4Q2KE47_9FIRM</name>
<feature type="domain" description="Orn/Lys/Arg decarboxylase C-terminal" evidence="7">
    <location>
        <begin position="359"/>
        <end position="437"/>
    </location>
</feature>
<reference evidence="8 9" key="1">
    <citation type="journal article" date="2019" name="Gut">
        <title>Antibiotics-induced monodominance of a novel gut bacterial order.</title>
        <authorList>
            <person name="Hildebrand F."/>
            <person name="Moitinho-Silva L."/>
            <person name="Blasche S."/>
            <person name="Jahn M.T."/>
            <person name="Gossmann T.I."/>
            <person name="Heuerta-Cepas J."/>
            <person name="Hercog R."/>
            <person name="Luetge M."/>
            <person name="Bahram M."/>
            <person name="Pryszlak A."/>
            <person name="Alves R.J."/>
            <person name="Waszak S.M."/>
            <person name="Zhu A."/>
            <person name="Ye L."/>
            <person name="Costea P.I."/>
            <person name="Aalvink S."/>
            <person name="Belzer C."/>
            <person name="Forslund S.K."/>
            <person name="Sunagawa S."/>
            <person name="Hentschel U."/>
            <person name="Merten C."/>
            <person name="Patil K.R."/>
            <person name="Benes V."/>
            <person name="Bork P."/>
        </authorList>
    </citation>
    <scope>NUCLEOTIDE SEQUENCE [LARGE SCALE GENOMIC DNA]</scope>
    <source>
        <strain evidence="8 9">HDS1380</strain>
    </source>
</reference>
<keyword evidence="8" id="KW-0032">Aminotransferase</keyword>
<keyword evidence="5" id="KW-0456">Lyase</keyword>
<evidence type="ECO:0000313" key="9">
    <source>
        <dbReference type="Proteomes" id="UP000291269"/>
    </source>
</evidence>
<dbReference type="InterPro" id="IPR036633">
    <property type="entry name" value="Prn/Lys/Arg_de-COase_C_sf"/>
</dbReference>
<sequence length="460" mass="50441">MEYRILGAMKKYKGIRPARFHMPGHQANRKIFSLFRDAALDITELSFSDCLEDPDGVIAVAEREIAEILGARRSFIVTDGSSCAVLSMLFAARKFGSKVIIGRNSHKSVYNACALLGIEPYILKANEIDGVLLPPTPLDVEEAFQKESDVCGVLLTSPDYYGNIAEYEKIRKICEKYKKLLMVDGAHGAYLKFDADNGSEESGAAYAGDFADIWVDGAHKTLPTLTQGAILNVRDERLAAAAEEGLQIFRTTSPSYLIMASVEFGVKYMAEHGARLIDSIKRELALVKSRLAKKGVKFYKGSSTLQFAVDFGGMGISPYLACEELEKRGIFAEMNDGRYVVFYITAATTASRLNRLDRALRRVARNKSLKNTYEAVPEYVCGVKKFSYLTALTFAVQEVPLEKAAGKVCARNAGVTPPCFPLVIAGEVIGKETAECLKRAKNTFGVKNGKISVIKIGGRV</sequence>
<keyword evidence="9" id="KW-1185">Reference proteome</keyword>
<keyword evidence="3" id="KW-0210">Decarboxylase</keyword>
<proteinExistence type="inferred from homology"/>
<feature type="domain" description="Orn/Lys/Arg decarboxylases family 1 pyridoxal-P attachment site" evidence="6">
    <location>
        <begin position="8"/>
        <end position="290"/>
    </location>
</feature>
<dbReference type="OrthoDB" id="9815233at2"/>
<dbReference type="Pfam" id="PF03711">
    <property type="entry name" value="OKR_DC_1_C"/>
    <property type="match status" value="1"/>
</dbReference>
<evidence type="ECO:0000256" key="5">
    <source>
        <dbReference type="ARBA" id="ARBA00023239"/>
    </source>
</evidence>
<evidence type="ECO:0000256" key="1">
    <source>
        <dbReference type="ARBA" id="ARBA00001933"/>
    </source>
</evidence>
<evidence type="ECO:0000256" key="2">
    <source>
        <dbReference type="ARBA" id="ARBA00010671"/>
    </source>
</evidence>
<dbReference type="PANTHER" id="PTHR43277:SF4">
    <property type="entry name" value="ARGININE DECARBOXYLASE"/>
    <property type="match status" value="1"/>
</dbReference>
<dbReference type="Proteomes" id="UP000291269">
    <property type="component" value="Unassembled WGS sequence"/>
</dbReference>
<accession>A0A4Q2KE47</accession>
<gene>
    <name evidence="8" type="ORF">ESZ91_04350</name>
</gene>
<dbReference type="InterPro" id="IPR052357">
    <property type="entry name" value="Orn_Lys_Arg_decarboxylase-I"/>
</dbReference>
<dbReference type="Gene3D" id="3.90.100.10">
    <property type="entry name" value="Orn/Lys/Arg decarboxylase, C-terminal domain"/>
    <property type="match status" value="1"/>
</dbReference>